<dbReference type="PANTHER" id="PTHR12110">
    <property type="entry name" value="HYDROXYPYRUVATE ISOMERASE"/>
    <property type="match status" value="1"/>
</dbReference>
<protein>
    <recommendedName>
        <fullName evidence="1">Xylose isomerase-like TIM barrel domain-containing protein</fullName>
    </recommendedName>
</protein>
<dbReference type="Proteomes" id="UP001595075">
    <property type="component" value="Unassembled WGS sequence"/>
</dbReference>
<organism evidence="2 3">
    <name type="scientific">Oculimacula yallundae</name>
    <dbReference type="NCBI Taxonomy" id="86028"/>
    <lineage>
        <taxon>Eukaryota</taxon>
        <taxon>Fungi</taxon>
        <taxon>Dikarya</taxon>
        <taxon>Ascomycota</taxon>
        <taxon>Pezizomycotina</taxon>
        <taxon>Leotiomycetes</taxon>
        <taxon>Helotiales</taxon>
        <taxon>Ploettnerulaceae</taxon>
        <taxon>Oculimacula</taxon>
    </lineage>
</organism>
<accession>A0ABR4C6F5</accession>
<dbReference type="PANTHER" id="PTHR12110:SF57">
    <property type="entry name" value="DIOXYGENASE, PUTATIVE-RELATED"/>
    <property type="match status" value="1"/>
</dbReference>
<dbReference type="InterPro" id="IPR036237">
    <property type="entry name" value="Xyl_isomerase-like_sf"/>
</dbReference>
<keyword evidence="3" id="KW-1185">Reference proteome</keyword>
<dbReference type="SUPFAM" id="SSF51658">
    <property type="entry name" value="Xylose isomerase-like"/>
    <property type="match status" value="1"/>
</dbReference>
<dbReference type="InterPro" id="IPR050312">
    <property type="entry name" value="IolE/XylAMocC-like"/>
</dbReference>
<dbReference type="InterPro" id="IPR013022">
    <property type="entry name" value="Xyl_isomerase-like_TIM-brl"/>
</dbReference>
<dbReference type="Gene3D" id="3.20.20.150">
    <property type="entry name" value="Divalent-metal-dependent TIM barrel enzymes"/>
    <property type="match status" value="1"/>
</dbReference>
<proteinExistence type="predicted"/>
<reference evidence="2 3" key="1">
    <citation type="journal article" date="2024" name="Commun. Biol.">
        <title>Comparative genomic analysis of thermophilic fungi reveals convergent evolutionary adaptations and gene losses.</title>
        <authorList>
            <person name="Steindorff A.S."/>
            <person name="Aguilar-Pontes M.V."/>
            <person name="Robinson A.J."/>
            <person name="Andreopoulos B."/>
            <person name="LaButti K."/>
            <person name="Kuo A."/>
            <person name="Mondo S."/>
            <person name="Riley R."/>
            <person name="Otillar R."/>
            <person name="Haridas S."/>
            <person name="Lipzen A."/>
            <person name="Grimwood J."/>
            <person name="Schmutz J."/>
            <person name="Clum A."/>
            <person name="Reid I.D."/>
            <person name="Moisan M.C."/>
            <person name="Butler G."/>
            <person name="Nguyen T.T.M."/>
            <person name="Dewar K."/>
            <person name="Conant G."/>
            <person name="Drula E."/>
            <person name="Henrissat B."/>
            <person name="Hansel C."/>
            <person name="Singer S."/>
            <person name="Hutchinson M.I."/>
            <person name="de Vries R.P."/>
            <person name="Natvig D.O."/>
            <person name="Powell A.J."/>
            <person name="Tsang A."/>
            <person name="Grigoriev I.V."/>
        </authorList>
    </citation>
    <scope>NUCLEOTIDE SEQUENCE [LARGE SCALE GENOMIC DNA]</scope>
    <source>
        <strain evidence="2 3">CBS 494.80</strain>
    </source>
</reference>
<sequence length="366" mass="41045">MSYKPAICSMSLGRAWAHSLSPKLEAAASASLPGIEIFFEDLLYLAASFPGGSTPSNQILAAHQIRTQCTSLNLEIIGIGPFNNCEGLLSATARAEKLEELHLWFDICKILDTDIIQIPCTFMTEGVTGDLDVVARDLREIADLGAKQNPPFKFAYENLCWGTFNDTWEKAWGVVEAVDRENFGLCLDTFNIAGREYADPCAVDGKCIDADRLFKESMKRMAKTIDVKKVFYVQVVDAERLRVPMSNEHSFHVDGQKPRMSWSRNCRLFLCEEERGGYLPVLDVLRAICDEDGLGYKGWVSMELFNRSLVKEDPSVPFEHATRAMSSWWKIVKAMGWEDVVERQPEVAVSRSTIAPVERGEISARL</sequence>
<evidence type="ECO:0000313" key="3">
    <source>
        <dbReference type="Proteomes" id="UP001595075"/>
    </source>
</evidence>
<comment type="caution">
    <text evidence="2">The sequence shown here is derived from an EMBL/GenBank/DDBJ whole genome shotgun (WGS) entry which is preliminary data.</text>
</comment>
<gene>
    <name evidence="2" type="ORF">VTL71DRAFT_3171</name>
</gene>
<feature type="domain" description="Xylose isomerase-like TIM barrel" evidence="1">
    <location>
        <begin position="24"/>
        <end position="317"/>
    </location>
</feature>
<dbReference type="Pfam" id="PF01261">
    <property type="entry name" value="AP_endonuc_2"/>
    <property type="match status" value="1"/>
</dbReference>
<evidence type="ECO:0000313" key="2">
    <source>
        <dbReference type="EMBL" id="KAL2065501.1"/>
    </source>
</evidence>
<evidence type="ECO:0000259" key="1">
    <source>
        <dbReference type="Pfam" id="PF01261"/>
    </source>
</evidence>
<dbReference type="EMBL" id="JAZHXI010000012">
    <property type="protein sequence ID" value="KAL2065501.1"/>
    <property type="molecule type" value="Genomic_DNA"/>
</dbReference>
<name>A0ABR4C6F5_9HELO</name>